<evidence type="ECO:0000313" key="1">
    <source>
        <dbReference type="EMBL" id="KKO03287.1"/>
    </source>
</evidence>
<evidence type="ECO:0008006" key="2">
    <source>
        <dbReference type="Google" id="ProtNLM"/>
    </source>
</evidence>
<dbReference type="EMBL" id="LAZR01000027">
    <property type="protein sequence ID" value="KKO03287.1"/>
    <property type="molecule type" value="Genomic_DNA"/>
</dbReference>
<dbReference type="Pfam" id="PF13211">
    <property type="entry name" value="DUF4019"/>
    <property type="match status" value="1"/>
</dbReference>
<dbReference type="InterPro" id="IPR025091">
    <property type="entry name" value="DUF4019"/>
</dbReference>
<reference evidence="1" key="1">
    <citation type="journal article" date="2015" name="Nature">
        <title>Complex archaea that bridge the gap between prokaryotes and eukaryotes.</title>
        <authorList>
            <person name="Spang A."/>
            <person name="Saw J.H."/>
            <person name="Jorgensen S.L."/>
            <person name="Zaremba-Niedzwiedzka K."/>
            <person name="Martijn J."/>
            <person name="Lind A.E."/>
            <person name="van Eijk R."/>
            <person name="Schleper C."/>
            <person name="Guy L."/>
            <person name="Ettema T.J."/>
        </authorList>
    </citation>
    <scope>NUCLEOTIDE SEQUENCE</scope>
</reference>
<organism evidence="1">
    <name type="scientific">marine sediment metagenome</name>
    <dbReference type="NCBI Taxonomy" id="412755"/>
    <lineage>
        <taxon>unclassified sequences</taxon>
        <taxon>metagenomes</taxon>
        <taxon>ecological metagenomes</taxon>
    </lineage>
</organism>
<gene>
    <name evidence="1" type="ORF">LCGC14_0097000</name>
</gene>
<dbReference type="AlphaFoldDB" id="A0A0F9XVA5"/>
<accession>A0A0F9XVA5</accession>
<sequence>MPKTVSSIVATLLLTLSTYAHSNTNAAEAAALAWLEAIDNGLYEQAWESSSPLLQIPLSPSMLERTIGAARRDFGPVEARQRVRVTSERSMPGAPYGDYMIFTFQTRFANHARRIETVTPHLDGDAWRVSGYYVQ</sequence>
<protein>
    <recommendedName>
        <fullName evidence="2">DUF4019 domain-containing protein</fullName>
    </recommendedName>
</protein>
<comment type="caution">
    <text evidence="1">The sequence shown here is derived from an EMBL/GenBank/DDBJ whole genome shotgun (WGS) entry which is preliminary data.</text>
</comment>
<name>A0A0F9XVA5_9ZZZZ</name>
<proteinExistence type="predicted"/>